<dbReference type="Pfam" id="PF00175">
    <property type="entry name" value="NAD_binding_1"/>
    <property type="match status" value="1"/>
</dbReference>
<dbReference type="Gene3D" id="3.40.50.360">
    <property type="match status" value="1"/>
</dbReference>
<dbReference type="Proteomes" id="UP000030003">
    <property type="component" value="Unassembled WGS sequence"/>
</dbReference>
<proteinExistence type="predicted"/>
<dbReference type="InterPro" id="IPR001709">
    <property type="entry name" value="Flavoprot_Pyr_Nucl_cyt_Rdtase"/>
</dbReference>
<dbReference type="InterPro" id="IPR029039">
    <property type="entry name" value="Flavoprotein-like_sf"/>
</dbReference>
<evidence type="ECO:0000259" key="5">
    <source>
        <dbReference type="PROSITE" id="PS50902"/>
    </source>
</evidence>
<evidence type="ECO:0000259" key="6">
    <source>
        <dbReference type="PROSITE" id="PS51384"/>
    </source>
</evidence>
<feature type="domain" description="Flavodoxin-like" evidence="5">
    <location>
        <begin position="1"/>
        <end position="138"/>
    </location>
</feature>
<dbReference type="GO" id="GO:0010181">
    <property type="term" value="F:FMN binding"/>
    <property type="evidence" value="ECO:0007669"/>
    <property type="project" value="InterPro"/>
</dbReference>
<reference evidence="7 8" key="1">
    <citation type="submission" date="2013-08" db="EMBL/GenBank/DDBJ databases">
        <title>Genomic analysis of Lysobacter defluvii.</title>
        <authorList>
            <person name="Wang Q."/>
            <person name="Wang G."/>
        </authorList>
    </citation>
    <scope>NUCLEOTIDE SEQUENCE [LARGE SCALE GENOMIC DNA]</scope>
    <source>
        <strain evidence="7 8">IMMIB APB-9</strain>
    </source>
</reference>
<dbReference type="PROSITE" id="PS51384">
    <property type="entry name" value="FAD_FR"/>
    <property type="match status" value="1"/>
</dbReference>
<dbReference type="PANTHER" id="PTHR19384:SF17">
    <property type="entry name" value="NADPH--CYTOCHROME P450 REDUCTASE"/>
    <property type="match status" value="1"/>
</dbReference>
<evidence type="ECO:0000256" key="2">
    <source>
        <dbReference type="ARBA" id="ARBA00022643"/>
    </source>
</evidence>
<keyword evidence="1" id="KW-0285">Flavoprotein</keyword>
<dbReference type="SUPFAM" id="SSF52218">
    <property type="entry name" value="Flavoproteins"/>
    <property type="match status" value="1"/>
</dbReference>
<dbReference type="STRING" id="1385515.GCA_000423325_00770"/>
<dbReference type="PROSITE" id="PS50902">
    <property type="entry name" value="FLAVODOXIN_LIKE"/>
    <property type="match status" value="1"/>
</dbReference>
<dbReference type="PRINTS" id="PR00369">
    <property type="entry name" value="FLAVODOXIN"/>
</dbReference>
<dbReference type="PRINTS" id="PR00371">
    <property type="entry name" value="FPNCR"/>
</dbReference>
<dbReference type="eggNOG" id="COG0369">
    <property type="taxonomic scope" value="Bacteria"/>
</dbReference>
<organism evidence="7 8">
    <name type="scientific">Lysobacter defluvii IMMIB APB-9 = DSM 18482</name>
    <dbReference type="NCBI Taxonomy" id="1385515"/>
    <lineage>
        <taxon>Bacteria</taxon>
        <taxon>Pseudomonadati</taxon>
        <taxon>Pseudomonadota</taxon>
        <taxon>Gammaproteobacteria</taxon>
        <taxon>Lysobacterales</taxon>
        <taxon>Lysobacteraceae</taxon>
        <taxon>Novilysobacter</taxon>
    </lineage>
</organism>
<dbReference type="GO" id="GO:0005829">
    <property type="term" value="C:cytosol"/>
    <property type="evidence" value="ECO:0007669"/>
    <property type="project" value="TreeGrafter"/>
</dbReference>
<dbReference type="InterPro" id="IPR017927">
    <property type="entry name" value="FAD-bd_FR_type"/>
</dbReference>
<dbReference type="PANTHER" id="PTHR19384">
    <property type="entry name" value="NITRIC OXIDE SYNTHASE-RELATED"/>
    <property type="match status" value="1"/>
</dbReference>
<name>A0A0A0MBS3_9GAMM</name>
<dbReference type="GO" id="GO:0050660">
    <property type="term" value="F:flavin adenine dinucleotide binding"/>
    <property type="evidence" value="ECO:0007669"/>
    <property type="project" value="TreeGrafter"/>
</dbReference>
<feature type="non-terminal residue" evidence="7">
    <location>
        <position position="371"/>
    </location>
</feature>
<dbReference type="InterPro" id="IPR001433">
    <property type="entry name" value="OxRdtase_FAD/NAD-bd"/>
</dbReference>
<dbReference type="Gene3D" id="2.40.30.10">
    <property type="entry name" value="Translation factors"/>
    <property type="match status" value="1"/>
</dbReference>
<protein>
    <recommendedName>
        <fullName evidence="4">NADPH--hemoprotein reductase</fullName>
        <ecNumber evidence="4">1.6.2.4</ecNumber>
    </recommendedName>
</protein>
<keyword evidence="3" id="KW-0249">Electron transport</keyword>
<dbReference type="AlphaFoldDB" id="A0A0A0MBS3"/>
<keyword evidence="8" id="KW-1185">Reference proteome</keyword>
<dbReference type="InterPro" id="IPR039261">
    <property type="entry name" value="FNR_nucleotide-bd"/>
</dbReference>
<feature type="domain" description="FAD-binding FR-type" evidence="6">
    <location>
        <begin position="155"/>
        <end position="266"/>
    </location>
</feature>
<evidence type="ECO:0000256" key="3">
    <source>
        <dbReference type="ARBA" id="ARBA00022982"/>
    </source>
</evidence>
<dbReference type="Pfam" id="PF00258">
    <property type="entry name" value="Flavodoxin_1"/>
    <property type="match status" value="1"/>
</dbReference>
<evidence type="ECO:0000313" key="7">
    <source>
        <dbReference type="EMBL" id="KGO99071.1"/>
    </source>
</evidence>
<keyword evidence="3" id="KW-0813">Transport</keyword>
<dbReference type="SUPFAM" id="SSF52343">
    <property type="entry name" value="Ferredoxin reductase-like, C-terminal NADP-linked domain"/>
    <property type="match status" value="1"/>
</dbReference>
<dbReference type="GO" id="GO:0003958">
    <property type="term" value="F:NADPH-hemoprotein reductase activity"/>
    <property type="evidence" value="ECO:0007669"/>
    <property type="project" value="UniProtKB-EC"/>
</dbReference>
<accession>A0A0A0MBS3</accession>
<evidence type="ECO:0000313" key="8">
    <source>
        <dbReference type="Proteomes" id="UP000030003"/>
    </source>
</evidence>
<sequence>MVAHASQTGQAEILAGQAARALGAGGHAVALVPLSALDPATLRQVRRLLLVASTTGEGDPPDNAYGFVRQCLNDASLRLEQLEYGLLALGDRAYGDFCAFGHMLDDWLRAAGARPLFGMIEVDDSDPEALRHWDGALAGLGADHGVAATPAIDAGGVRHWRLHSRTVLNPGSPGAPVHDLVLEPVDGPAVAWEAGDIAVVQPPGADGTREYSIASAPSEGRLRLLVREQLRADGSPGLGSGWLAHGLAVGAELPVRIRRNPRFHPPADDRPLILVGNGTGIAGLRALLRARIDAGHHRNWLLFGERTAAHDRHYGAELDAWRAGGGLQGLDLAFSRDPGGAGYVQDLVAARGAELRRWVAQGASVYVCGSL</sequence>
<dbReference type="SUPFAM" id="SSF63380">
    <property type="entry name" value="Riboflavin synthase domain-like"/>
    <property type="match status" value="1"/>
</dbReference>
<evidence type="ECO:0000256" key="4">
    <source>
        <dbReference type="ARBA" id="ARBA00023797"/>
    </source>
</evidence>
<evidence type="ECO:0000256" key="1">
    <source>
        <dbReference type="ARBA" id="ARBA00022630"/>
    </source>
</evidence>
<dbReference type="CDD" id="cd06200">
    <property type="entry name" value="SiR_like1"/>
    <property type="match status" value="1"/>
</dbReference>
<dbReference type="Gene3D" id="3.40.50.80">
    <property type="entry name" value="Nucleotide-binding domain of ferredoxin-NADP reductase (FNR) module"/>
    <property type="match status" value="1"/>
</dbReference>
<dbReference type="InterPro" id="IPR008254">
    <property type="entry name" value="Flavodoxin/NO_synth"/>
</dbReference>
<gene>
    <name evidence="7" type="ORF">N791_12225</name>
</gene>
<dbReference type="InterPro" id="IPR001094">
    <property type="entry name" value="Flavdoxin-like"/>
</dbReference>
<dbReference type="InterPro" id="IPR017938">
    <property type="entry name" value="Riboflavin_synthase-like_b-brl"/>
</dbReference>
<dbReference type="EMBL" id="AVBH01000033">
    <property type="protein sequence ID" value="KGO99071.1"/>
    <property type="molecule type" value="Genomic_DNA"/>
</dbReference>
<keyword evidence="2" id="KW-0288">FMN</keyword>
<comment type="caution">
    <text evidence="7">The sequence shown here is derived from an EMBL/GenBank/DDBJ whole genome shotgun (WGS) entry which is preliminary data.</text>
</comment>
<dbReference type="EC" id="1.6.2.4" evidence="4"/>